<name>A0ABV9C346_9GAMM</name>
<dbReference type="CDD" id="cd05228">
    <property type="entry name" value="AR_FR_like_1_SDR_e"/>
    <property type="match status" value="1"/>
</dbReference>
<dbReference type="InterPro" id="IPR017829">
    <property type="entry name" value="Hopanoid-assoc_sugar_epimerase"/>
</dbReference>
<comment type="caution">
    <text evidence="3">The sequence shown here is derived from an EMBL/GenBank/DDBJ whole genome shotgun (WGS) entry which is preliminary data.</text>
</comment>
<feature type="domain" description="Ketoreductase" evidence="2">
    <location>
        <begin position="60"/>
        <end position="199"/>
    </location>
</feature>
<dbReference type="InterPro" id="IPR057326">
    <property type="entry name" value="KR_dom"/>
</dbReference>
<evidence type="ECO:0000313" key="4">
    <source>
        <dbReference type="Proteomes" id="UP001595961"/>
    </source>
</evidence>
<evidence type="ECO:0000259" key="2">
    <source>
        <dbReference type="SMART" id="SM00822"/>
    </source>
</evidence>
<protein>
    <submittedName>
        <fullName evidence="3">Hopanoid-associated sugar epimerase</fullName>
    </submittedName>
</protein>
<dbReference type="EMBL" id="JBHSGA010000017">
    <property type="protein sequence ID" value="MFC4527302.1"/>
    <property type="molecule type" value="Genomic_DNA"/>
</dbReference>
<dbReference type="PANTHER" id="PTHR48079:SF6">
    <property type="entry name" value="NAD(P)-BINDING DOMAIN-CONTAINING PROTEIN-RELATED"/>
    <property type="match status" value="1"/>
</dbReference>
<evidence type="ECO:0000256" key="1">
    <source>
        <dbReference type="ARBA" id="ARBA00006484"/>
    </source>
</evidence>
<proteinExistence type="inferred from homology"/>
<dbReference type="InterPro" id="IPR001509">
    <property type="entry name" value="Epimerase_deHydtase"/>
</dbReference>
<dbReference type="Gene3D" id="3.40.50.720">
    <property type="entry name" value="NAD(P)-binding Rossmann-like Domain"/>
    <property type="match status" value="1"/>
</dbReference>
<keyword evidence="4" id="KW-1185">Reference proteome</keyword>
<accession>A0ABV9C346</accession>
<sequence>MKGRGKEAGAGVRRCVCANGAWFIHNARIPSPVVMDHQPYVPRVHAGDAQAQPGGDTTMKTLVTGATGFVGSAVARRLLRENHSVRVLARAGSDRRNLQGLDVEVVEGDLTDATSLASACKGCDAVFHVAADYRLWAPQPDELYRTNVDGTRALLEAARQAGVSRIVYTSSVATLGIPRDGSSGDEGTPVSLDDMVGHYKRSKFLAEAMVRTYAAAGLPVVIVNPSTPVGPRDIKPTPTGRVVRDAVAGRLPAYVDTGLNVVHVDDVADGHWLAFQHGVVGERYILGGSNLSLRELLTEIADIVGREPPRWRLPHAAVMPVAYVAEAWARVSGTQPIATVEEVRMSRKRMFFSSAKAERELGYAAGPVRLALEDAVAWFSLHH</sequence>
<dbReference type="SUPFAM" id="SSF51735">
    <property type="entry name" value="NAD(P)-binding Rossmann-fold domains"/>
    <property type="match status" value="1"/>
</dbReference>
<dbReference type="Pfam" id="PF01370">
    <property type="entry name" value="Epimerase"/>
    <property type="match status" value="1"/>
</dbReference>
<gene>
    <name evidence="3" type="primary">hpnA</name>
    <name evidence="3" type="ORF">ACFO5W_11725</name>
</gene>
<dbReference type="SMART" id="SM00822">
    <property type="entry name" value="PKS_KR"/>
    <property type="match status" value="1"/>
</dbReference>
<dbReference type="Proteomes" id="UP001595961">
    <property type="component" value="Unassembled WGS sequence"/>
</dbReference>
<evidence type="ECO:0000313" key="3">
    <source>
        <dbReference type="EMBL" id="MFC4527302.1"/>
    </source>
</evidence>
<dbReference type="NCBIfam" id="TIGR03466">
    <property type="entry name" value="HpnA"/>
    <property type="match status" value="1"/>
</dbReference>
<dbReference type="PANTHER" id="PTHR48079">
    <property type="entry name" value="PROTEIN YEEZ"/>
    <property type="match status" value="1"/>
</dbReference>
<reference evidence="4" key="1">
    <citation type="journal article" date="2019" name="Int. J. Syst. Evol. Microbiol.">
        <title>The Global Catalogue of Microorganisms (GCM) 10K type strain sequencing project: providing services to taxonomists for standard genome sequencing and annotation.</title>
        <authorList>
            <consortium name="The Broad Institute Genomics Platform"/>
            <consortium name="The Broad Institute Genome Sequencing Center for Infectious Disease"/>
            <person name="Wu L."/>
            <person name="Ma J."/>
        </authorList>
    </citation>
    <scope>NUCLEOTIDE SEQUENCE [LARGE SCALE GENOMIC DNA]</scope>
    <source>
        <strain evidence="4">CCM 4481</strain>
    </source>
</reference>
<dbReference type="InterPro" id="IPR051783">
    <property type="entry name" value="NAD(P)-dependent_oxidoreduct"/>
</dbReference>
<organism evidence="3 4">
    <name type="scientific">Dyella halodurans</name>
    <dbReference type="NCBI Taxonomy" id="1920171"/>
    <lineage>
        <taxon>Bacteria</taxon>
        <taxon>Pseudomonadati</taxon>
        <taxon>Pseudomonadota</taxon>
        <taxon>Gammaproteobacteria</taxon>
        <taxon>Lysobacterales</taxon>
        <taxon>Rhodanobacteraceae</taxon>
        <taxon>Dyella</taxon>
    </lineage>
</organism>
<dbReference type="InterPro" id="IPR036291">
    <property type="entry name" value="NAD(P)-bd_dom_sf"/>
</dbReference>
<dbReference type="RefSeq" id="WP_266149288.1">
    <property type="nucleotide sequence ID" value="NZ_CP064028.1"/>
</dbReference>
<comment type="similarity">
    <text evidence="1">Belongs to the short-chain dehydrogenases/reductases (SDR) family.</text>
</comment>